<dbReference type="EMBL" id="MU865330">
    <property type="protein sequence ID" value="KAK4227495.1"/>
    <property type="molecule type" value="Genomic_DNA"/>
</dbReference>
<keyword evidence="1" id="KW-0472">Membrane</keyword>
<evidence type="ECO:0000313" key="3">
    <source>
        <dbReference type="Proteomes" id="UP001301958"/>
    </source>
</evidence>
<reference evidence="2" key="2">
    <citation type="submission" date="2023-05" db="EMBL/GenBank/DDBJ databases">
        <authorList>
            <consortium name="Lawrence Berkeley National Laboratory"/>
            <person name="Steindorff A."/>
            <person name="Hensen N."/>
            <person name="Bonometti L."/>
            <person name="Westerberg I."/>
            <person name="Brannstrom I.O."/>
            <person name="Guillou S."/>
            <person name="Cros-Aarteil S."/>
            <person name="Calhoun S."/>
            <person name="Haridas S."/>
            <person name="Kuo A."/>
            <person name="Mondo S."/>
            <person name="Pangilinan J."/>
            <person name="Riley R."/>
            <person name="Labutti K."/>
            <person name="Andreopoulos B."/>
            <person name="Lipzen A."/>
            <person name="Chen C."/>
            <person name="Yanf M."/>
            <person name="Daum C."/>
            <person name="Ng V."/>
            <person name="Clum A."/>
            <person name="Ohm R."/>
            <person name="Martin F."/>
            <person name="Silar P."/>
            <person name="Natvig D."/>
            <person name="Lalanne C."/>
            <person name="Gautier V."/>
            <person name="Ament-Velasquez S.L."/>
            <person name="Kruys A."/>
            <person name="Hutchinson M.I."/>
            <person name="Powell A.J."/>
            <person name="Barry K."/>
            <person name="Miller A.N."/>
            <person name="Grigoriev I.V."/>
            <person name="Debuchy R."/>
            <person name="Gladieux P."/>
            <person name="Thoren M.H."/>
            <person name="Johannesson H."/>
        </authorList>
    </citation>
    <scope>NUCLEOTIDE SEQUENCE</scope>
    <source>
        <strain evidence="2">CBS 990.96</strain>
    </source>
</reference>
<proteinExistence type="predicted"/>
<keyword evidence="1" id="KW-0812">Transmembrane</keyword>
<evidence type="ECO:0000313" key="2">
    <source>
        <dbReference type="EMBL" id="KAK4227495.1"/>
    </source>
</evidence>
<protein>
    <submittedName>
        <fullName evidence="2">Uncharacterized protein</fullName>
    </submittedName>
</protein>
<gene>
    <name evidence="2" type="ORF">QBC38DRAFT_477566</name>
</gene>
<keyword evidence="1" id="KW-1133">Transmembrane helix</keyword>
<sequence>MASCVLFIFLSPFFYIVSSIFPFYSTLLFAYVHSRISRVQSMCPSQQMWSYMSLPNLCMEFAVLLACYPDTSMCCMFNTARKDTSRNDICPSFRNPLSPISKWFREHAVSRRHHTRVRFAA</sequence>
<keyword evidence="3" id="KW-1185">Reference proteome</keyword>
<evidence type="ECO:0000256" key="1">
    <source>
        <dbReference type="SAM" id="Phobius"/>
    </source>
</evidence>
<organism evidence="2 3">
    <name type="scientific">Podospora fimiseda</name>
    <dbReference type="NCBI Taxonomy" id="252190"/>
    <lineage>
        <taxon>Eukaryota</taxon>
        <taxon>Fungi</taxon>
        <taxon>Dikarya</taxon>
        <taxon>Ascomycota</taxon>
        <taxon>Pezizomycotina</taxon>
        <taxon>Sordariomycetes</taxon>
        <taxon>Sordariomycetidae</taxon>
        <taxon>Sordariales</taxon>
        <taxon>Podosporaceae</taxon>
        <taxon>Podospora</taxon>
    </lineage>
</organism>
<dbReference type="AlphaFoldDB" id="A0AAN7H2T4"/>
<reference evidence="2" key="1">
    <citation type="journal article" date="2023" name="Mol. Phylogenet. Evol.">
        <title>Genome-scale phylogeny and comparative genomics of the fungal order Sordariales.</title>
        <authorList>
            <person name="Hensen N."/>
            <person name="Bonometti L."/>
            <person name="Westerberg I."/>
            <person name="Brannstrom I.O."/>
            <person name="Guillou S."/>
            <person name="Cros-Aarteil S."/>
            <person name="Calhoun S."/>
            <person name="Haridas S."/>
            <person name="Kuo A."/>
            <person name="Mondo S."/>
            <person name="Pangilinan J."/>
            <person name="Riley R."/>
            <person name="LaButti K."/>
            <person name="Andreopoulos B."/>
            <person name="Lipzen A."/>
            <person name="Chen C."/>
            <person name="Yan M."/>
            <person name="Daum C."/>
            <person name="Ng V."/>
            <person name="Clum A."/>
            <person name="Steindorff A."/>
            <person name="Ohm R.A."/>
            <person name="Martin F."/>
            <person name="Silar P."/>
            <person name="Natvig D.O."/>
            <person name="Lalanne C."/>
            <person name="Gautier V."/>
            <person name="Ament-Velasquez S.L."/>
            <person name="Kruys A."/>
            <person name="Hutchinson M.I."/>
            <person name="Powell A.J."/>
            <person name="Barry K."/>
            <person name="Miller A.N."/>
            <person name="Grigoriev I.V."/>
            <person name="Debuchy R."/>
            <person name="Gladieux P."/>
            <person name="Hiltunen Thoren M."/>
            <person name="Johannesson H."/>
        </authorList>
    </citation>
    <scope>NUCLEOTIDE SEQUENCE</scope>
    <source>
        <strain evidence="2">CBS 990.96</strain>
    </source>
</reference>
<dbReference type="Proteomes" id="UP001301958">
    <property type="component" value="Unassembled WGS sequence"/>
</dbReference>
<feature type="transmembrane region" description="Helical" evidence="1">
    <location>
        <begin position="6"/>
        <end position="32"/>
    </location>
</feature>
<comment type="caution">
    <text evidence="2">The sequence shown here is derived from an EMBL/GenBank/DDBJ whole genome shotgun (WGS) entry which is preliminary data.</text>
</comment>
<name>A0AAN7H2T4_9PEZI</name>
<accession>A0AAN7H2T4</accession>